<feature type="signal peptide" evidence="2">
    <location>
        <begin position="1"/>
        <end position="25"/>
    </location>
</feature>
<accession>A0A1Q4HFB0</accession>
<dbReference type="AlphaFoldDB" id="A0A1Q4HFB0"/>
<dbReference type="Proteomes" id="UP000191039">
    <property type="component" value="Unassembled WGS sequence"/>
</dbReference>
<protein>
    <submittedName>
        <fullName evidence="3">Uncharacterized protein</fullName>
    </submittedName>
</protein>
<evidence type="ECO:0000256" key="2">
    <source>
        <dbReference type="SAM" id="SignalP"/>
    </source>
</evidence>
<organism evidence="3 4">
    <name type="scientific">Mycolicibacterium diernhoferi</name>
    <dbReference type="NCBI Taxonomy" id="1801"/>
    <lineage>
        <taxon>Bacteria</taxon>
        <taxon>Bacillati</taxon>
        <taxon>Actinomycetota</taxon>
        <taxon>Actinomycetes</taxon>
        <taxon>Mycobacteriales</taxon>
        <taxon>Mycobacteriaceae</taxon>
        <taxon>Mycolicibacterium</taxon>
    </lineage>
</organism>
<comment type="caution">
    <text evidence="3">The sequence shown here is derived from an EMBL/GenBank/DDBJ whole genome shotgun (WGS) entry which is preliminary data.</text>
</comment>
<evidence type="ECO:0000313" key="4">
    <source>
        <dbReference type="Proteomes" id="UP000191039"/>
    </source>
</evidence>
<proteinExistence type="predicted"/>
<feature type="chain" id="PRO_5043148738" evidence="2">
    <location>
        <begin position="26"/>
        <end position="157"/>
    </location>
</feature>
<dbReference type="EMBL" id="MIJD01000415">
    <property type="protein sequence ID" value="OPE46500.1"/>
    <property type="molecule type" value="Genomic_DNA"/>
</dbReference>
<feature type="region of interest" description="Disordered" evidence="1">
    <location>
        <begin position="99"/>
        <end position="157"/>
    </location>
</feature>
<name>A0A1Q4HFB0_9MYCO</name>
<sequence>MTRVTAGAAMGGAFLLFGGAAAANAEPGDGRVDLAIGTAGVLTGVPIETASKIAAGVCDADQSTIASTAESVDASGAQQSVCTSPEIGAVDFRQNTTGAEAGTSGVIDAPGTAEGTSYSEEPTEQPAPDVTGDEETAVEDGETPVTTTTVPVPSPVG</sequence>
<evidence type="ECO:0000313" key="3">
    <source>
        <dbReference type="EMBL" id="OPE46500.1"/>
    </source>
</evidence>
<feature type="compositionally biased region" description="Acidic residues" evidence="1">
    <location>
        <begin position="131"/>
        <end position="142"/>
    </location>
</feature>
<gene>
    <name evidence="3" type="ORF">BV510_26335</name>
</gene>
<evidence type="ECO:0000256" key="1">
    <source>
        <dbReference type="SAM" id="MobiDB-lite"/>
    </source>
</evidence>
<keyword evidence="2" id="KW-0732">Signal</keyword>
<reference evidence="3 4" key="1">
    <citation type="submission" date="2016-09" db="EMBL/GenBank/DDBJ databases">
        <title>genome sequences of unsequenced Mycobacteria.</title>
        <authorList>
            <person name="Greninger A.L."/>
            <person name="Jerome K.R."/>
            <person name="Mcnair B."/>
            <person name="Wallis C."/>
            <person name="Fang F."/>
        </authorList>
    </citation>
    <scope>NUCLEOTIDE SEQUENCE [LARGE SCALE GENOMIC DNA]</scope>
    <source>
        <strain evidence="3 4">BM1</strain>
    </source>
</reference>